<comment type="caution">
    <text evidence="1">The sequence shown here is derived from an EMBL/GenBank/DDBJ whole genome shotgun (WGS) entry which is preliminary data.</text>
</comment>
<dbReference type="EMBL" id="QREG01000005">
    <property type="protein sequence ID" value="REE00488.1"/>
    <property type="molecule type" value="Genomic_DNA"/>
</dbReference>
<sequence>MLLKSLVLHYHGLDEEEEKILEQAADDLDGHAELAWANKFISDDYMSAYDRAKEFFSKTIGKAPERVRLRLLREVWEDNNQKGYVTEMETMAMINLAKDWGIEKEFVSAIQT</sequence>
<evidence type="ECO:0000313" key="1">
    <source>
        <dbReference type="EMBL" id="REE00488.1"/>
    </source>
</evidence>
<name>A0A3D9L687_MARFU</name>
<keyword evidence="2" id="KW-1185">Reference proteome</keyword>
<dbReference type="Proteomes" id="UP000256779">
    <property type="component" value="Unassembled WGS sequence"/>
</dbReference>
<organism evidence="1 2">
    <name type="scientific">Marinoscillum furvescens DSM 4134</name>
    <dbReference type="NCBI Taxonomy" id="1122208"/>
    <lineage>
        <taxon>Bacteria</taxon>
        <taxon>Pseudomonadati</taxon>
        <taxon>Bacteroidota</taxon>
        <taxon>Cytophagia</taxon>
        <taxon>Cytophagales</taxon>
        <taxon>Reichenbachiellaceae</taxon>
        <taxon>Marinoscillum</taxon>
    </lineage>
</organism>
<protein>
    <recommendedName>
        <fullName evidence="3">Co-chaperone DjlA N-terminal domain-containing protein</fullName>
    </recommendedName>
</protein>
<reference evidence="1 2" key="1">
    <citation type="submission" date="2018-07" db="EMBL/GenBank/DDBJ databases">
        <title>Genomic Encyclopedia of Type Strains, Phase IV (KMG-IV): sequencing the most valuable type-strain genomes for metagenomic binning, comparative biology and taxonomic classification.</title>
        <authorList>
            <person name="Goeker M."/>
        </authorList>
    </citation>
    <scope>NUCLEOTIDE SEQUENCE [LARGE SCALE GENOMIC DNA]</scope>
    <source>
        <strain evidence="1 2">DSM 4134</strain>
    </source>
</reference>
<evidence type="ECO:0000313" key="2">
    <source>
        <dbReference type="Proteomes" id="UP000256779"/>
    </source>
</evidence>
<gene>
    <name evidence="1" type="ORF">C7460_105111</name>
</gene>
<dbReference type="AlphaFoldDB" id="A0A3D9L687"/>
<evidence type="ECO:0008006" key="3">
    <source>
        <dbReference type="Google" id="ProtNLM"/>
    </source>
</evidence>
<accession>A0A3D9L687</accession>
<proteinExistence type="predicted"/>